<gene>
    <name evidence="2" type="ORF">F8C90_05585</name>
</gene>
<proteinExistence type="predicted"/>
<dbReference type="AlphaFoldDB" id="A0A6N6NNK0"/>
<accession>A0A6N6NNK0</accession>
<keyword evidence="1" id="KW-0812">Transmembrane</keyword>
<comment type="caution">
    <text evidence="2">The sequence shown here is derived from an EMBL/GenBank/DDBJ whole genome shotgun (WGS) entry which is preliminary data.</text>
</comment>
<dbReference type="RefSeq" id="WP_158049473.1">
    <property type="nucleotide sequence ID" value="NZ_WAJR01000010.1"/>
</dbReference>
<feature type="transmembrane region" description="Helical" evidence="1">
    <location>
        <begin position="110"/>
        <end position="129"/>
    </location>
</feature>
<evidence type="ECO:0000313" key="2">
    <source>
        <dbReference type="EMBL" id="KAB1640638.1"/>
    </source>
</evidence>
<dbReference type="Proteomes" id="UP000468668">
    <property type="component" value="Unassembled WGS sequence"/>
</dbReference>
<keyword evidence="3" id="KW-1185">Reference proteome</keyword>
<feature type="transmembrane region" description="Helical" evidence="1">
    <location>
        <begin position="85"/>
        <end position="104"/>
    </location>
</feature>
<keyword evidence="1" id="KW-0472">Membrane</keyword>
<dbReference type="EMBL" id="WAJR01000010">
    <property type="protein sequence ID" value="KAB1640638.1"/>
    <property type="molecule type" value="Genomic_DNA"/>
</dbReference>
<feature type="transmembrane region" description="Helical" evidence="1">
    <location>
        <begin position="46"/>
        <end position="73"/>
    </location>
</feature>
<name>A0A6N6NNK0_9ACTN</name>
<organism evidence="2 3">
    <name type="scientific">Ellagibacter isourolithinifaciens</name>
    <dbReference type="NCBI Taxonomy" id="2137581"/>
    <lineage>
        <taxon>Bacteria</taxon>
        <taxon>Bacillati</taxon>
        <taxon>Actinomycetota</taxon>
        <taxon>Coriobacteriia</taxon>
        <taxon>Eggerthellales</taxon>
        <taxon>Eggerthellaceae</taxon>
        <taxon>Ellagibacter</taxon>
    </lineage>
</organism>
<protein>
    <submittedName>
        <fullName evidence="2">Uncharacterized protein</fullName>
    </submittedName>
</protein>
<dbReference type="GeneID" id="98657876"/>
<evidence type="ECO:0000313" key="3">
    <source>
        <dbReference type="Proteomes" id="UP000468668"/>
    </source>
</evidence>
<sequence length="136" mass="13508">MKTSSQTALKVLSIIGIVVGAIIAVSGIVLTVGANGFAMYQASSSGAGVAVLGTIGGVVLIIAGAFNVVVGVFGVRGANDPSKIGVFWVLCIIGIVFNALGLIMEATGSGISASSLIGTLFVVVLFILANNIKKQA</sequence>
<dbReference type="OrthoDB" id="3175499at2"/>
<keyword evidence="1" id="KW-1133">Transmembrane helix</keyword>
<evidence type="ECO:0000256" key="1">
    <source>
        <dbReference type="SAM" id="Phobius"/>
    </source>
</evidence>
<feature type="transmembrane region" description="Helical" evidence="1">
    <location>
        <begin position="12"/>
        <end position="34"/>
    </location>
</feature>
<reference evidence="2 3" key="1">
    <citation type="submission" date="2019-09" db="EMBL/GenBank/DDBJ databases">
        <title>Whole genome shotgun sequencing (WGS) of Ellagibacter isourolithinifaciens DSM 104140(T) and Adlercreutzia muris DSM 29508(T).</title>
        <authorList>
            <person name="Stoll D.A."/>
            <person name="Danylec N."/>
            <person name="Huch M."/>
        </authorList>
    </citation>
    <scope>NUCLEOTIDE SEQUENCE [LARGE SCALE GENOMIC DNA]</scope>
    <source>
        <strain evidence="2 3">DSM 104140</strain>
    </source>
</reference>